<reference evidence="2" key="1">
    <citation type="journal article" date="2019" name="Int. J. Syst. Evol. Microbiol.">
        <title>The Global Catalogue of Microorganisms (GCM) 10K type strain sequencing project: providing services to taxonomists for standard genome sequencing and annotation.</title>
        <authorList>
            <consortium name="The Broad Institute Genomics Platform"/>
            <consortium name="The Broad Institute Genome Sequencing Center for Infectious Disease"/>
            <person name="Wu L."/>
            <person name="Ma J."/>
        </authorList>
    </citation>
    <scope>NUCLEOTIDE SEQUENCE [LARGE SCALE GENOMIC DNA]</scope>
    <source>
        <strain evidence="2">CCUG 61484</strain>
    </source>
</reference>
<proteinExistence type="predicted"/>
<name>A0ABW3APP4_9SPHI</name>
<evidence type="ECO:0000313" key="2">
    <source>
        <dbReference type="Proteomes" id="UP001597010"/>
    </source>
</evidence>
<dbReference type="Proteomes" id="UP001597010">
    <property type="component" value="Unassembled WGS sequence"/>
</dbReference>
<accession>A0ABW3APP4</accession>
<evidence type="ECO:0008006" key="3">
    <source>
        <dbReference type="Google" id="ProtNLM"/>
    </source>
</evidence>
<comment type="caution">
    <text evidence="1">The sequence shown here is derived from an EMBL/GenBank/DDBJ whole genome shotgun (WGS) entry which is preliminary data.</text>
</comment>
<dbReference type="EMBL" id="JBHTHZ010000002">
    <property type="protein sequence ID" value="MFD0792992.1"/>
    <property type="molecule type" value="Genomic_DNA"/>
</dbReference>
<keyword evidence="2" id="KW-1185">Reference proteome</keyword>
<dbReference type="RefSeq" id="WP_377112125.1">
    <property type="nucleotide sequence ID" value="NZ_JBHTHZ010000002.1"/>
</dbReference>
<evidence type="ECO:0000313" key="1">
    <source>
        <dbReference type="EMBL" id="MFD0792992.1"/>
    </source>
</evidence>
<sequence length="231" mass="27077">MNFLSHYYFDRHTTNCYFTLGTVLPDLLKNADKNVVLHPEKLNHSDRHVNAVISGWNKHLLVDKYFHSANFFLTHSHQLKLDLMPAIEGSPVKPFFLGHIAIELILDNLLITTGGISVNQFYEHLDSCSEKIIGEFLVFAGMKQPDVFFKFYSEFRKSRYLHTYINIDQITYALKRICMRVWQHPFTKKQEEDMTGILLAYRLSLMNSFMSIFDEITLKLEADSNRNLELY</sequence>
<organism evidence="1 2">
    <name type="scientific">Mucilaginibacter litoreus</name>
    <dbReference type="NCBI Taxonomy" id="1048221"/>
    <lineage>
        <taxon>Bacteria</taxon>
        <taxon>Pseudomonadati</taxon>
        <taxon>Bacteroidota</taxon>
        <taxon>Sphingobacteriia</taxon>
        <taxon>Sphingobacteriales</taxon>
        <taxon>Sphingobacteriaceae</taxon>
        <taxon>Mucilaginibacter</taxon>
    </lineage>
</organism>
<protein>
    <recommendedName>
        <fullName evidence="3">Acyl carrier protein phosphodiesterase</fullName>
    </recommendedName>
</protein>
<gene>
    <name evidence="1" type="ORF">ACFQZX_05145</name>
</gene>